<accession>A0ABM8HS39</accession>
<evidence type="ECO:0000259" key="2">
    <source>
        <dbReference type="PROSITE" id="PS50975"/>
    </source>
</evidence>
<dbReference type="EMBL" id="AP024355">
    <property type="protein sequence ID" value="BCR03762.1"/>
    <property type="molecule type" value="Genomic_DNA"/>
</dbReference>
<protein>
    <recommendedName>
        <fullName evidence="2">ATP-grasp domain-containing protein</fullName>
    </recommendedName>
</protein>
<dbReference type="InterPro" id="IPR013651">
    <property type="entry name" value="ATP-grasp_RimK-type"/>
</dbReference>
<sequence length="270" mass="30644">MRLVSFNPYRSLGLPGVRYIKPELALRHKDEVKAADWALFPESWQVNFLAYGLKVPIFPNLSTFHLGYDKVEMTRAFWAVAPEHFPHTLILPSNENAIGQVLDELSFPMVGKEIRNSMGRGTFLLQNRRELIDYAARNPVLYLQEYLPIDRDLRVVYVGDRVVSAYWRIAGEGQFLTNVAQGGRLCFEAIPPEALQLVERIARALEINHAGFDLALVEGHFYFLEFNPMFGNEGLARSGVPLAEIIWEYLLTHTSRPPVAPGRPPLARAI</sequence>
<dbReference type="PANTHER" id="PTHR21621:SF0">
    <property type="entry name" value="BETA-CITRYLGLUTAMATE SYNTHASE B-RELATED"/>
    <property type="match status" value="1"/>
</dbReference>
<evidence type="ECO:0000313" key="4">
    <source>
        <dbReference type="Proteomes" id="UP001319827"/>
    </source>
</evidence>
<dbReference type="Proteomes" id="UP001319827">
    <property type="component" value="Chromosome"/>
</dbReference>
<dbReference type="Pfam" id="PF08443">
    <property type="entry name" value="RimK"/>
    <property type="match status" value="1"/>
</dbReference>
<evidence type="ECO:0000256" key="1">
    <source>
        <dbReference type="PROSITE-ProRule" id="PRU00409"/>
    </source>
</evidence>
<evidence type="ECO:0000313" key="3">
    <source>
        <dbReference type="EMBL" id="BCR03762.1"/>
    </source>
</evidence>
<dbReference type="PANTHER" id="PTHR21621">
    <property type="entry name" value="RIBOSOMAL PROTEIN S6 MODIFICATION PROTEIN"/>
    <property type="match status" value="1"/>
</dbReference>
<reference evidence="3 4" key="1">
    <citation type="journal article" date="2016" name="C (Basel)">
        <title>Selective Growth of and Electricity Production by Marine Exoelectrogenic Bacteria in Self-Aggregated Hydrogel of Microbially Reduced Graphene Oxide.</title>
        <authorList>
            <person name="Yoshida N."/>
            <person name="Goto Y."/>
            <person name="Miyata Y."/>
        </authorList>
    </citation>
    <scope>NUCLEOTIDE SEQUENCE [LARGE SCALE GENOMIC DNA]</scope>
    <source>
        <strain evidence="3 4">NIT-T3</strain>
    </source>
</reference>
<gene>
    <name evidence="3" type="ORF">DESUT3_08310</name>
</gene>
<dbReference type="RefSeq" id="WP_221251209.1">
    <property type="nucleotide sequence ID" value="NZ_AP024355.1"/>
</dbReference>
<dbReference type="SUPFAM" id="SSF56059">
    <property type="entry name" value="Glutathione synthetase ATP-binding domain-like"/>
    <property type="match status" value="1"/>
</dbReference>
<dbReference type="PROSITE" id="PS50975">
    <property type="entry name" value="ATP_GRASP"/>
    <property type="match status" value="1"/>
</dbReference>
<keyword evidence="1" id="KW-0067">ATP-binding</keyword>
<reference evidence="3 4" key="2">
    <citation type="journal article" date="2021" name="Int. J. Syst. Evol. Microbiol.">
        <title>Isolation and Polyphasic Characterization of Desulfuromonas versatilis sp. Nov., an Electrogenic Bacteria Capable of Versatile Metabolism Isolated from a Graphene Oxide-Reducing Enrichment Culture.</title>
        <authorList>
            <person name="Xie L."/>
            <person name="Yoshida N."/>
            <person name="Ishii S."/>
            <person name="Meng L."/>
        </authorList>
    </citation>
    <scope>NUCLEOTIDE SEQUENCE [LARGE SCALE GENOMIC DNA]</scope>
    <source>
        <strain evidence="3 4">NIT-T3</strain>
    </source>
</reference>
<keyword evidence="4" id="KW-1185">Reference proteome</keyword>
<keyword evidence="1" id="KW-0547">Nucleotide-binding</keyword>
<proteinExistence type="predicted"/>
<organism evidence="3 4">
    <name type="scientific">Desulfuromonas versatilis</name>
    <dbReference type="NCBI Taxonomy" id="2802975"/>
    <lineage>
        <taxon>Bacteria</taxon>
        <taxon>Pseudomonadati</taxon>
        <taxon>Thermodesulfobacteriota</taxon>
        <taxon>Desulfuromonadia</taxon>
        <taxon>Desulfuromonadales</taxon>
        <taxon>Desulfuromonadaceae</taxon>
        <taxon>Desulfuromonas</taxon>
    </lineage>
</organism>
<dbReference type="Gene3D" id="3.30.470.20">
    <property type="entry name" value="ATP-grasp fold, B domain"/>
    <property type="match status" value="1"/>
</dbReference>
<dbReference type="InterPro" id="IPR011761">
    <property type="entry name" value="ATP-grasp"/>
</dbReference>
<feature type="domain" description="ATP-grasp" evidence="2">
    <location>
        <begin position="75"/>
        <end position="251"/>
    </location>
</feature>
<name>A0ABM8HS39_9BACT</name>